<dbReference type="PANTHER" id="PTHR11610:SF173">
    <property type="entry name" value="LIPASE DOMAIN-CONTAINING PROTEIN-RELATED"/>
    <property type="match status" value="1"/>
</dbReference>
<protein>
    <submittedName>
        <fullName evidence="6">Uncharacterized protein</fullName>
    </submittedName>
</protein>
<comment type="subcellular location">
    <subcellularLocation>
        <location evidence="1">Secreted</location>
    </subcellularLocation>
</comment>
<accession>A0A8J1UU37</accession>
<dbReference type="InterPro" id="IPR000734">
    <property type="entry name" value="TAG_lipase"/>
</dbReference>
<evidence type="ECO:0000313" key="6">
    <source>
        <dbReference type="EMBL" id="CAH1772842.1"/>
    </source>
</evidence>
<gene>
    <name evidence="6" type="ORF">OFUS_LOCUS536</name>
</gene>
<proteinExistence type="inferred from homology"/>
<dbReference type="SUPFAM" id="SSF53474">
    <property type="entry name" value="alpha/beta-Hydrolases"/>
    <property type="match status" value="1"/>
</dbReference>
<dbReference type="Gene3D" id="3.40.50.1820">
    <property type="entry name" value="alpha/beta hydrolase"/>
    <property type="match status" value="1"/>
</dbReference>
<reference evidence="6" key="1">
    <citation type="submission" date="2022-03" db="EMBL/GenBank/DDBJ databases">
        <authorList>
            <person name="Martin C."/>
        </authorList>
    </citation>
    <scope>NUCLEOTIDE SEQUENCE</scope>
</reference>
<dbReference type="GO" id="GO:0016042">
    <property type="term" value="P:lipid catabolic process"/>
    <property type="evidence" value="ECO:0007669"/>
    <property type="project" value="TreeGrafter"/>
</dbReference>
<dbReference type="InterPro" id="IPR033906">
    <property type="entry name" value="Lipase_N"/>
</dbReference>
<dbReference type="GO" id="GO:0004806">
    <property type="term" value="F:triacylglycerol lipase activity"/>
    <property type="evidence" value="ECO:0007669"/>
    <property type="project" value="InterPro"/>
</dbReference>
<organism evidence="6 7">
    <name type="scientific">Owenia fusiformis</name>
    <name type="common">Polychaete worm</name>
    <dbReference type="NCBI Taxonomy" id="6347"/>
    <lineage>
        <taxon>Eukaryota</taxon>
        <taxon>Metazoa</taxon>
        <taxon>Spiralia</taxon>
        <taxon>Lophotrochozoa</taxon>
        <taxon>Annelida</taxon>
        <taxon>Polychaeta</taxon>
        <taxon>Sedentaria</taxon>
        <taxon>Canalipalpata</taxon>
        <taxon>Sabellida</taxon>
        <taxon>Oweniida</taxon>
        <taxon>Oweniidae</taxon>
        <taxon>Owenia</taxon>
    </lineage>
</organism>
<dbReference type="GO" id="GO:0005615">
    <property type="term" value="C:extracellular space"/>
    <property type="evidence" value="ECO:0007669"/>
    <property type="project" value="TreeGrafter"/>
</dbReference>
<dbReference type="EMBL" id="CAIIXF020000001">
    <property type="protein sequence ID" value="CAH1772842.1"/>
    <property type="molecule type" value="Genomic_DNA"/>
</dbReference>
<dbReference type="OrthoDB" id="199913at2759"/>
<dbReference type="SMART" id="SM00308">
    <property type="entry name" value="LH2"/>
    <property type="match status" value="1"/>
</dbReference>
<name>A0A8J1UU37_OWEFU</name>
<dbReference type="PRINTS" id="PR00821">
    <property type="entry name" value="TAGLIPASE"/>
</dbReference>
<dbReference type="PIRSF" id="PIRSF000865">
    <property type="entry name" value="Lipoprotein_lipase_LIPH"/>
    <property type="match status" value="1"/>
</dbReference>
<dbReference type="InterPro" id="IPR029058">
    <property type="entry name" value="AB_hydrolase_fold"/>
</dbReference>
<evidence type="ECO:0000256" key="3">
    <source>
        <dbReference type="ARBA" id="ARBA00022525"/>
    </source>
</evidence>
<sequence length="493" mass="55340">MWMVQRFILVVISAICIQGNVVKRNKGDDEVCYDKLGCFSNGGPFWDRAIAFTPESPEVIGTKFYLFTRTNRNKAHILVTDDKNTLSSVYDPKKETKIIVHGFINSAETPWKEEMTNALLDYGDFNVIVVDWRVGALPLYSQASANTRVVGAQIARLITNLESATGVKPETFHIIGHSLGAHIGGYAGERINRLGRITGMDPAGPYFEGREIVVRLDPTDALFVDAIHTDGKSLLNTVNLNGGYGIKMPVGHVDFYPNGGQNQPSCKNNIIGEVIDKGLVDGVQHIACDHRSAYFYFIDSIKNRTPFTGYACNSYEKFEDGGCFENVETSEMGFFAKPLSKVNTKLYLDTASKKPFAKYHYKISVSLGSMSRSERGKMFVRVFGTKDRIDAKKITDDIEMESGKTYTLLFTSRLDIGEVTRIQYYWEHNSSWLRPDQWNLWRDPVIVVNNVQVFTANKTRNLFCSAQKMANNKFYDKNVSKRSTCTGNANVVG</sequence>
<dbReference type="InterPro" id="IPR002331">
    <property type="entry name" value="Lipase_panc"/>
</dbReference>
<evidence type="ECO:0000256" key="2">
    <source>
        <dbReference type="ARBA" id="ARBA00010701"/>
    </source>
</evidence>
<evidence type="ECO:0000256" key="1">
    <source>
        <dbReference type="ARBA" id="ARBA00004613"/>
    </source>
</evidence>
<dbReference type="Pfam" id="PF00151">
    <property type="entry name" value="Lipase"/>
    <property type="match status" value="1"/>
</dbReference>
<dbReference type="Gene3D" id="2.60.60.20">
    <property type="entry name" value="PLAT/LH2 domain"/>
    <property type="match status" value="1"/>
</dbReference>
<keyword evidence="7" id="KW-1185">Reference proteome</keyword>
<comment type="similarity">
    <text evidence="2 5">Belongs to the AB hydrolase superfamily. Lipase family.</text>
</comment>
<comment type="caution">
    <text evidence="6">The sequence shown here is derived from an EMBL/GenBank/DDBJ whole genome shotgun (WGS) entry which is preliminary data.</text>
</comment>
<dbReference type="CDD" id="cd00707">
    <property type="entry name" value="Pancreat_lipase_like"/>
    <property type="match status" value="1"/>
</dbReference>
<dbReference type="SUPFAM" id="SSF49723">
    <property type="entry name" value="Lipase/lipooxygenase domain (PLAT/LH2 domain)"/>
    <property type="match status" value="1"/>
</dbReference>
<dbReference type="InterPro" id="IPR001024">
    <property type="entry name" value="PLAT/LH2_dom"/>
</dbReference>
<dbReference type="PANTHER" id="PTHR11610">
    <property type="entry name" value="LIPASE"/>
    <property type="match status" value="1"/>
</dbReference>
<keyword evidence="3" id="KW-0964">Secreted</keyword>
<dbReference type="InterPro" id="IPR016272">
    <property type="entry name" value="Lipase_LIPH"/>
</dbReference>
<dbReference type="PRINTS" id="PR00823">
    <property type="entry name" value="PANCLIPASE"/>
</dbReference>
<dbReference type="FunFam" id="3.40.50.1820:FF:000033">
    <property type="entry name" value="Pancreatic triacylglycerol lipase"/>
    <property type="match status" value="1"/>
</dbReference>
<dbReference type="InterPro" id="IPR013818">
    <property type="entry name" value="Lipase"/>
</dbReference>
<dbReference type="Proteomes" id="UP000749559">
    <property type="component" value="Unassembled WGS sequence"/>
</dbReference>
<evidence type="ECO:0000256" key="5">
    <source>
        <dbReference type="RuleBase" id="RU004262"/>
    </source>
</evidence>
<evidence type="ECO:0000256" key="4">
    <source>
        <dbReference type="ARBA" id="ARBA00023157"/>
    </source>
</evidence>
<dbReference type="InterPro" id="IPR036392">
    <property type="entry name" value="PLAT/LH2_dom_sf"/>
</dbReference>
<dbReference type="Pfam" id="PF01477">
    <property type="entry name" value="PLAT"/>
    <property type="match status" value="1"/>
</dbReference>
<dbReference type="AlphaFoldDB" id="A0A8J1UU37"/>
<keyword evidence="4" id="KW-1015">Disulfide bond</keyword>
<evidence type="ECO:0000313" key="7">
    <source>
        <dbReference type="Proteomes" id="UP000749559"/>
    </source>
</evidence>